<evidence type="ECO:0000256" key="1">
    <source>
        <dbReference type="SAM" id="Coils"/>
    </source>
</evidence>
<dbReference type="AlphaFoldDB" id="A0A9X2F2U5"/>
<keyword evidence="2" id="KW-1133">Transmembrane helix</keyword>
<dbReference type="EMBL" id="JAMWYS010000033">
    <property type="protein sequence ID" value="MCO4293196.1"/>
    <property type="molecule type" value="Genomic_DNA"/>
</dbReference>
<feature type="transmembrane region" description="Helical" evidence="2">
    <location>
        <begin position="124"/>
        <end position="141"/>
    </location>
</feature>
<feature type="transmembrane region" description="Helical" evidence="2">
    <location>
        <begin position="73"/>
        <end position="94"/>
    </location>
</feature>
<feature type="transmembrane region" description="Helical" evidence="2">
    <location>
        <begin position="44"/>
        <end position="61"/>
    </location>
</feature>
<dbReference type="RefSeq" id="WP_252587699.1">
    <property type="nucleotide sequence ID" value="NZ_JAMWYS010000033.1"/>
</dbReference>
<keyword evidence="2" id="KW-0812">Transmembrane</keyword>
<gene>
    <name evidence="3" type="ORF">NF867_10005</name>
</gene>
<evidence type="ECO:0000313" key="3">
    <source>
        <dbReference type="EMBL" id="MCO4293196.1"/>
    </source>
</evidence>
<reference evidence="3" key="1">
    <citation type="submission" date="2022-06" db="EMBL/GenBank/DDBJ databases">
        <title>Solitalea sp. MAHUQ-68 isolated from rhizospheric soil.</title>
        <authorList>
            <person name="Huq M.A."/>
        </authorList>
    </citation>
    <scope>NUCLEOTIDE SEQUENCE</scope>
    <source>
        <strain evidence="3">MAHUQ-68</strain>
    </source>
</reference>
<keyword evidence="2" id="KW-0472">Membrane</keyword>
<feature type="coiled-coil region" evidence="1">
    <location>
        <begin position="175"/>
        <end position="202"/>
    </location>
</feature>
<sequence length="203" mass="23789">MNSFNDIKQLWHKQEVSNLPDVKTVIENAISFQKKARFNVIKHNVILSLTAIYITFVLFYYKPEFLTTKLGVVIMVIAIAMAIIVQSNMLHWLLKSNSTETNSHQYLEKMIRYKSQVNFFQDKIMKAYFILLSLGIGLYMYEYALRMQWPYAVLVYALTFGWIGLAWVRFVPKQAASINKKVNDVINQLERVNAQLREKEHAQ</sequence>
<comment type="caution">
    <text evidence="3">The sequence shown here is derived from an EMBL/GenBank/DDBJ whole genome shotgun (WGS) entry which is preliminary data.</text>
</comment>
<accession>A0A9X2F2U5</accession>
<dbReference type="Proteomes" id="UP001155182">
    <property type="component" value="Unassembled WGS sequence"/>
</dbReference>
<feature type="transmembrane region" description="Helical" evidence="2">
    <location>
        <begin position="153"/>
        <end position="171"/>
    </location>
</feature>
<evidence type="ECO:0000313" key="4">
    <source>
        <dbReference type="Proteomes" id="UP001155182"/>
    </source>
</evidence>
<proteinExistence type="predicted"/>
<keyword evidence="4" id="KW-1185">Reference proteome</keyword>
<keyword evidence="1" id="KW-0175">Coiled coil</keyword>
<evidence type="ECO:0000256" key="2">
    <source>
        <dbReference type="SAM" id="Phobius"/>
    </source>
</evidence>
<name>A0A9X2F2U5_9SPHI</name>
<organism evidence="3 4">
    <name type="scientific">Solitalea agri</name>
    <dbReference type="NCBI Taxonomy" id="2953739"/>
    <lineage>
        <taxon>Bacteria</taxon>
        <taxon>Pseudomonadati</taxon>
        <taxon>Bacteroidota</taxon>
        <taxon>Sphingobacteriia</taxon>
        <taxon>Sphingobacteriales</taxon>
        <taxon>Sphingobacteriaceae</taxon>
        <taxon>Solitalea</taxon>
    </lineage>
</organism>
<protein>
    <submittedName>
        <fullName evidence="3">Uncharacterized protein</fullName>
    </submittedName>
</protein>